<evidence type="ECO:0000313" key="3">
    <source>
        <dbReference type="Proteomes" id="UP000554520"/>
    </source>
</evidence>
<dbReference type="PROSITE" id="PS51257">
    <property type="entry name" value="PROKAR_LIPOPROTEIN"/>
    <property type="match status" value="1"/>
</dbReference>
<gene>
    <name evidence="2" type="ORF">FHS21_002620</name>
</gene>
<dbReference type="AlphaFoldDB" id="A0A839U8A2"/>
<name>A0A839U8A2_9HYPH</name>
<feature type="signal peptide" evidence="1">
    <location>
        <begin position="1"/>
        <end position="26"/>
    </location>
</feature>
<dbReference type="InterPro" id="IPR029058">
    <property type="entry name" value="AB_hydrolase_fold"/>
</dbReference>
<comment type="caution">
    <text evidence="2">The sequence shown here is derived from an EMBL/GenBank/DDBJ whole genome shotgun (WGS) entry which is preliminary data.</text>
</comment>
<dbReference type="SUPFAM" id="SSF53474">
    <property type="entry name" value="alpha/beta-Hydrolases"/>
    <property type="match status" value="1"/>
</dbReference>
<dbReference type="RefSeq" id="WP_183662051.1">
    <property type="nucleotide sequence ID" value="NZ_JACHXN010000007.1"/>
</dbReference>
<evidence type="ECO:0000313" key="2">
    <source>
        <dbReference type="EMBL" id="MBB3146205.1"/>
    </source>
</evidence>
<keyword evidence="3" id="KW-1185">Reference proteome</keyword>
<dbReference type="Gene3D" id="3.40.50.1820">
    <property type="entry name" value="alpha/beta hydrolase"/>
    <property type="match status" value="1"/>
</dbReference>
<proteinExistence type="predicted"/>
<reference evidence="2 3" key="1">
    <citation type="submission" date="2020-08" db="EMBL/GenBank/DDBJ databases">
        <title>Genomic Encyclopedia of Type Strains, Phase III (KMG-III): the genomes of soil and plant-associated and newly described type strains.</title>
        <authorList>
            <person name="Whitman W."/>
        </authorList>
    </citation>
    <scope>NUCLEOTIDE SEQUENCE [LARGE SCALE GENOMIC DNA]</scope>
    <source>
        <strain evidence="2 3">CECT 7015</strain>
    </source>
</reference>
<protein>
    <submittedName>
        <fullName evidence="2">Pimeloyl-ACP methyl ester carboxylesterase</fullName>
    </submittedName>
</protein>
<accession>A0A839U8A2</accession>
<evidence type="ECO:0000256" key="1">
    <source>
        <dbReference type="SAM" id="SignalP"/>
    </source>
</evidence>
<dbReference type="Proteomes" id="UP000554520">
    <property type="component" value="Unassembled WGS sequence"/>
</dbReference>
<sequence>MLFINRMLKFALVLAAGLTACGLARAQSHPEYIQFSPSATKGALYRPDSGRTSPVAFLAIHRTSNFMSMIATKELSQRGFMVLGMNPRSDNNEAAVNFEEIALDIKQGVEFLKQQPGIKAVILIGHSGGGPSTTYYQAVAEKGPSYCNGPHKLSKCSNDDVAALPKADGMVLLDAHPGNTINTLRSLNPAVTNEGKPDDLDPALDPFSPQNGFNAKGNSHYSAEFIDRYSKAQSGRMNRLIDKAQQMQADLKSGKDQRGDDAPFIAFRDRARLSDISTDVWCCTERPEKLLKNDGSISREVVHSVRVSTPKNAKVDTSLNGGALFLTVKSFLSANAIRSKDALNDIDICSSNNSTLCAVQSISVPMLVMAMGGHYFIKDGETIFDLSASKDKDFVVVEGAVHGMTPCKPCSEQTGVSYDNATRNLYDYVANWANKRFPAL</sequence>
<dbReference type="EMBL" id="JACHXN010000007">
    <property type="protein sequence ID" value="MBB3146205.1"/>
    <property type="molecule type" value="Genomic_DNA"/>
</dbReference>
<feature type="chain" id="PRO_5032509927" evidence="1">
    <location>
        <begin position="27"/>
        <end position="440"/>
    </location>
</feature>
<keyword evidence="1" id="KW-0732">Signal</keyword>
<organism evidence="2 3">
    <name type="scientific">Phyllobacterium trifolii</name>
    <dbReference type="NCBI Taxonomy" id="300193"/>
    <lineage>
        <taxon>Bacteria</taxon>
        <taxon>Pseudomonadati</taxon>
        <taxon>Pseudomonadota</taxon>
        <taxon>Alphaproteobacteria</taxon>
        <taxon>Hyphomicrobiales</taxon>
        <taxon>Phyllobacteriaceae</taxon>
        <taxon>Phyllobacterium</taxon>
    </lineage>
</organism>